<evidence type="ECO:0000256" key="11">
    <source>
        <dbReference type="ARBA" id="ARBA00024615"/>
    </source>
</evidence>
<dbReference type="GO" id="GO:0061709">
    <property type="term" value="P:reticulophagy"/>
    <property type="evidence" value="ECO:0000318"/>
    <property type="project" value="GO_Central"/>
</dbReference>
<feature type="region of interest" description="Disordered" evidence="12">
    <location>
        <begin position="1677"/>
        <end position="1738"/>
    </location>
</feature>
<reference evidence="14" key="1">
    <citation type="submission" date="2015-02" db="EMBL/GenBank/DDBJ databases">
        <title>Genome sequencing for Strongylocentrotus purpuratus.</title>
        <authorList>
            <person name="Murali S."/>
            <person name="Liu Y."/>
            <person name="Vee V."/>
            <person name="English A."/>
            <person name="Wang M."/>
            <person name="Skinner E."/>
            <person name="Han Y."/>
            <person name="Muzny D.M."/>
            <person name="Worley K.C."/>
            <person name="Gibbs R.A."/>
        </authorList>
    </citation>
    <scope>NUCLEOTIDE SEQUENCE</scope>
</reference>
<feature type="compositionally biased region" description="Polar residues" evidence="12">
    <location>
        <begin position="1480"/>
        <end position="1490"/>
    </location>
</feature>
<evidence type="ECO:0000256" key="3">
    <source>
        <dbReference type="ARBA" id="ARBA00009714"/>
    </source>
</evidence>
<name>A0A7M7RGP4_STRPU</name>
<feature type="region of interest" description="Disordered" evidence="12">
    <location>
        <begin position="1853"/>
        <end position="1874"/>
    </location>
</feature>
<evidence type="ECO:0000256" key="9">
    <source>
        <dbReference type="ARBA" id="ARBA00023136"/>
    </source>
</evidence>
<dbReference type="OMA" id="VDNHFCL"/>
<evidence type="ECO:0000256" key="8">
    <source>
        <dbReference type="ARBA" id="ARBA00023055"/>
    </source>
</evidence>
<dbReference type="GO" id="GO:0000045">
    <property type="term" value="P:autophagosome assembly"/>
    <property type="evidence" value="ECO:0000318"/>
    <property type="project" value="GO_Central"/>
</dbReference>
<dbReference type="GO" id="GO:0043495">
    <property type="term" value="F:protein-membrane adaptor activity"/>
    <property type="evidence" value="ECO:0000318"/>
    <property type="project" value="GO_Central"/>
</dbReference>
<organism evidence="13 14">
    <name type="scientific">Strongylocentrotus purpuratus</name>
    <name type="common">Purple sea urchin</name>
    <dbReference type="NCBI Taxonomy" id="7668"/>
    <lineage>
        <taxon>Eukaryota</taxon>
        <taxon>Metazoa</taxon>
        <taxon>Echinodermata</taxon>
        <taxon>Eleutherozoa</taxon>
        <taxon>Echinozoa</taxon>
        <taxon>Echinoidea</taxon>
        <taxon>Euechinoidea</taxon>
        <taxon>Echinacea</taxon>
        <taxon>Camarodonta</taxon>
        <taxon>Echinidea</taxon>
        <taxon>Strongylocentrotidae</taxon>
        <taxon>Strongylocentrotus</taxon>
    </lineage>
</organism>
<evidence type="ECO:0000256" key="6">
    <source>
        <dbReference type="ARBA" id="ARBA00022824"/>
    </source>
</evidence>
<accession>A0A7M7RGP4</accession>
<feature type="compositionally biased region" description="Basic and acidic residues" evidence="12">
    <location>
        <begin position="1860"/>
        <end position="1873"/>
    </location>
</feature>
<dbReference type="GO" id="GO:0034727">
    <property type="term" value="P:piecemeal microautophagy of the nucleus"/>
    <property type="evidence" value="ECO:0000318"/>
    <property type="project" value="GO_Central"/>
</dbReference>
<dbReference type="GO" id="GO:0000422">
    <property type="term" value="P:autophagy of mitochondrion"/>
    <property type="evidence" value="ECO:0000318"/>
    <property type="project" value="GO_Central"/>
</dbReference>
<evidence type="ECO:0000256" key="2">
    <source>
        <dbReference type="ARBA" id="ARBA00004623"/>
    </source>
</evidence>
<dbReference type="KEGG" id="spu:588134"/>
<dbReference type="GO" id="GO:0000407">
    <property type="term" value="C:phagophore assembly site"/>
    <property type="evidence" value="ECO:0000318"/>
    <property type="project" value="GO_Central"/>
</dbReference>
<evidence type="ECO:0000256" key="4">
    <source>
        <dbReference type="ARBA" id="ARBA00018070"/>
    </source>
</evidence>
<feature type="region of interest" description="Disordered" evidence="12">
    <location>
        <begin position="568"/>
        <end position="604"/>
    </location>
</feature>
<sequence length="2189" mass="243378">MPWYFPWPDYIKKKACRYLLQRYVGNFLEEKLTLDQLSVDIYSGTGTVKDVKLDVWALNELLESCGAPVEIRDGSVGSISVEIPWSSLLTSSSKVEIKGLQLTIQPKYRTEDGSPEGNGSISDSMWSSLTSSIMLAQECLKQDPTEGEQEAGSSQPFEGPELLAQTIESVLMRVEVTLIETVVRLEHVPQGSSTGIALEVHIERLRFFDEDAQDALHRDQGSSVDPADPPRFEPAAFVHKNLQMMGVTVRCEEFPEQQRQSVWVVSPSSSPSSADLVEDGSSKGMNTNGGMEQSTFLHAASSPEMPPHHPHEMNGVKGHGSSAFTADLLGSCLVGECAGKQELKVKIKQNDHIAGPKADLDIYLASVNFFLSPKQVHLLTELFSGFLSPATSDVATVRGRQPNKMMQPEDYQRIETDIQEHHQLDQRMRKESWSLHDNDLDDDDDDDDLQPTFQHSLDDDDVFFSMTSSMMSLSTFVHSNNMESSFTSSISSCSTDTSRTGSVSHMSYGSTLYRAPGASPMATAMPRSTANKKHRHKKGYTEHLDDAAEMTRYKIRFSSITATILHEDPSPPPIISASNIPSSSSFSSSLPSPASSQTKVGGGGMTREEVLSQRAGFFFGALGKGGFRRKDQDDWAERFETACPHDHLRLIAAPFTLECECKSNSHWNVTLVEMSVGSVDLQECLFSRQSPTNSLPNRTPQPAEHIQILSLSGECGSEGSYVTKPSIRTKLKHAQKIRNQTSKRRHIVKPTLDVSIELGVVDCEVDISLVDRLYTLLHPQPSYAYDSSGQRMYPSMQPNTSLNKQAFFRQALDDTPSGSDLQTNISVTCASTVIALRFPIPDLRGLSEVAWWRRSLRDEILLVQITDGEFTCAIRDNKTQQKFLVKAREIKSSVKLKPDAAPMPFVKVSEGRPDNSCNSDRTFNWPRLLVVVSPVMQPSVLEEDQEDSPPPGPDLNMSWDKSYFQQQETEPSPFSSKKVMYESEQMVMPGDQEEMRDFMKKTIPNSRLVFELNIPRINMLLESKEFVEILYNRFANDMLLWQPAAPTPRDPMESRYPNYQQGSGGLDLATQLAGSSVAERFGMCKSGLQFDSESDDDEEPDSLQFYSVYDHTSSSMNAKHHRSKHGGQIAERTGGQHYMSFTLNINHGKMTMGMPIKNPDGTVSESEHGECLLEVEDGCLFAVAAYKGNDNESYLSLQANRVALYHDGCVTHPFRESLDSTRLSAPDHMKCCLYLSDDGASSKTGGSVGKGGNSQHMVSLAMKNSFDPAGNVKTSDCAIAVRGATLRHYMCQPQYHWSTQLGDFFDVIDEQIMGYDMPAAVTQLHAHFWGCGLDYRPLYLPLKSFTLLESLSISSNLVYEAKESLLRFLIDDAALYISEKCNDTKVNLKRDYVSVVDLGMLELSLRLSNHEEKNPKTELKVTNNVVHVRTCADSCSALARLLLYLSSDGDEGCNPDHQGVKGSSTTQPVEVPSEEEPSPKQTNGDSPVSHSHSDQMKQLMDEAMRELNGDSPSPKNSPQNRDHVVHIPCTLKQDDGAEMFLFPDEDDGLVDEMKEEEDEDDVEVLIDITPPGSSPVSLGVSSGSGGSWTEPDGFYNDEEFCVLDDPGMGVLRHNGEPEVKVLDDGPIKIDQDHFTPPRSRGDQLNAPLDFPTPTMRYTLQEMTVIWHIYGGHDLRSSGSTKNIYKPDLRGSSPAHSGEKRQQGGSGSSSPLRRQGDKPTHNVANMRWQERGGPERDHSVLMELQMNKVRFRHESYPSDAKQSSRQILLINDIEVRDRLAQSQINKFLYLYSSEARPKRTHANMVLVKALHIRPDPDVDTEECCLRISLQPLRFNIDQDALFFLRDFFTEVSSETSQVPSPDHKPSRSPSDKKTCKVRITDAPPQIIPNQPVPSDHPINNQAVNDKIKTSNSPAQPIFFKSFVFSPDVLIKLDYEGKRVDMDQGTFLGLLVGLGQLNHSELTLKRLHHRHGLLGIDRLILYAMNEWMQDIKKSQLPRVLGGVGPMHSFVQLFQGMFDLVRLPVEQYKRDGRLVRGIQRGANSFGTSTAMAVVELTNRFVKLLQVAAETAYDVVSPGPSVSSRAITYGPFGQQRLARQPADFREGMANAINVVREGLGDTATAIMLTAREEHEHKGVSGAVGGILRQIPPSVIRPLILATEATSSVLGGVRNQMLPDARKEDAEKWRSKAK</sequence>
<dbReference type="GeneID" id="588134"/>
<dbReference type="GO" id="GO:0034045">
    <property type="term" value="C:phagophore assembly site membrane"/>
    <property type="evidence" value="ECO:0007669"/>
    <property type="project" value="UniProtKB-SubCell"/>
</dbReference>
<evidence type="ECO:0000256" key="1">
    <source>
        <dbReference type="ARBA" id="ARBA00004406"/>
    </source>
</evidence>
<dbReference type="GO" id="GO:0032266">
    <property type="term" value="F:phosphatidylinositol-3-phosphate binding"/>
    <property type="evidence" value="ECO:0000318"/>
    <property type="project" value="GO_Central"/>
</dbReference>
<evidence type="ECO:0000313" key="14">
    <source>
        <dbReference type="Proteomes" id="UP000007110"/>
    </source>
</evidence>
<feature type="compositionally biased region" description="Low complexity" evidence="12">
    <location>
        <begin position="263"/>
        <end position="273"/>
    </location>
</feature>
<dbReference type="PANTHER" id="PTHR13190">
    <property type="entry name" value="AUTOPHAGY-RELATED 2, ISOFORM A"/>
    <property type="match status" value="1"/>
</dbReference>
<dbReference type="GO" id="GO:0006869">
    <property type="term" value="P:lipid transport"/>
    <property type="evidence" value="ECO:0007669"/>
    <property type="project" value="UniProtKB-KW"/>
</dbReference>
<dbReference type="InParanoid" id="A0A7M7RGP4"/>
<protein>
    <recommendedName>
        <fullName evidence="4">Autophagy-related protein 2</fullName>
    </recommendedName>
</protein>
<dbReference type="Pfam" id="PF13329">
    <property type="entry name" value="ATG2_CAD"/>
    <property type="match status" value="2"/>
</dbReference>
<dbReference type="GO" id="GO:0000425">
    <property type="term" value="P:pexophagy"/>
    <property type="evidence" value="ECO:0000318"/>
    <property type="project" value="GO_Central"/>
</dbReference>
<comment type="catalytic activity">
    <reaction evidence="11">
        <text>a 1,2-diacyl-sn-glycero-3-phosphoethanolamine(in) = a 1,2-diacyl-sn-glycero-3-phosphoethanolamine(out)</text>
        <dbReference type="Rhea" id="RHEA:38895"/>
        <dbReference type="ChEBI" id="CHEBI:64612"/>
    </reaction>
</comment>
<evidence type="ECO:0000256" key="5">
    <source>
        <dbReference type="ARBA" id="ARBA00022448"/>
    </source>
</evidence>
<feature type="region of interest" description="Disordered" evidence="12">
    <location>
        <begin position="1454"/>
        <end position="1494"/>
    </location>
</feature>
<evidence type="ECO:0000256" key="12">
    <source>
        <dbReference type="SAM" id="MobiDB-lite"/>
    </source>
</evidence>
<keyword evidence="14" id="KW-1185">Reference proteome</keyword>
<dbReference type="OrthoDB" id="18982at2759"/>
<keyword evidence="9" id="KW-0472">Membrane</keyword>
<dbReference type="RefSeq" id="XP_792926.3">
    <property type="nucleotide sequence ID" value="XM_787833.5"/>
</dbReference>
<dbReference type="EnsemblMetazoa" id="XM_787833">
    <property type="protein sequence ID" value="XP_792926"/>
    <property type="gene ID" value="LOC588134"/>
</dbReference>
<dbReference type="Proteomes" id="UP000007110">
    <property type="component" value="Unassembled WGS sequence"/>
</dbReference>
<feature type="compositionally biased region" description="Basic and acidic residues" evidence="12">
    <location>
        <begin position="1727"/>
        <end position="1738"/>
    </location>
</feature>
<feature type="region of interest" description="Disordered" evidence="12">
    <location>
        <begin position="263"/>
        <end position="291"/>
    </location>
</feature>
<evidence type="ECO:0000313" key="13">
    <source>
        <dbReference type="EnsemblMetazoa" id="XP_792926"/>
    </source>
</evidence>
<dbReference type="InterPro" id="IPR026849">
    <property type="entry name" value="ATG2"/>
</dbReference>
<reference evidence="13" key="2">
    <citation type="submission" date="2021-01" db="UniProtKB">
        <authorList>
            <consortium name="EnsemblMetazoa"/>
        </authorList>
    </citation>
    <scope>IDENTIFICATION</scope>
</reference>
<keyword evidence="8" id="KW-0445">Lipid transport</keyword>
<evidence type="ECO:0000256" key="7">
    <source>
        <dbReference type="ARBA" id="ARBA00023006"/>
    </source>
</evidence>
<proteinExistence type="inferred from homology"/>
<dbReference type="GO" id="GO:0005789">
    <property type="term" value="C:endoplasmic reticulum membrane"/>
    <property type="evidence" value="ECO:0007669"/>
    <property type="project" value="UniProtKB-SubCell"/>
</dbReference>
<dbReference type="GO" id="GO:0061908">
    <property type="term" value="C:phagophore"/>
    <property type="evidence" value="ECO:0000318"/>
    <property type="project" value="GO_Central"/>
</dbReference>
<comment type="subcellular location">
    <subcellularLocation>
        <location evidence="1">Endoplasmic reticulum membrane</location>
        <topology evidence="1">Peripheral membrane protein</topology>
    </subcellularLocation>
    <subcellularLocation>
        <location evidence="2">Preautophagosomal structure membrane</location>
        <topology evidence="2">Peripheral membrane protein</topology>
    </subcellularLocation>
</comment>
<feature type="region of interest" description="Disordered" evidence="12">
    <location>
        <begin position="518"/>
        <end position="538"/>
    </location>
</feature>
<comment type="catalytic activity">
    <reaction evidence="10">
        <text>a 1,2-diacyl-sn-glycero-3-phospho-L-serine(in) = a 1,2-diacyl-sn-glycero-3-phospho-L-serine(out)</text>
        <dbReference type="Rhea" id="RHEA:38663"/>
        <dbReference type="ChEBI" id="CHEBI:57262"/>
    </reaction>
</comment>
<dbReference type="PANTHER" id="PTHR13190:SF1">
    <property type="entry name" value="AUTOPHAGY-RELATED 2, ISOFORM A"/>
    <property type="match status" value="1"/>
</dbReference>
<feature type="compositionally biased region" description="Low complexity" evidence="12">
    <location>
        <begin position="575"/>
        <end position="596"/>
    </location>
</feature>
<comment type="similarity">
    <text evidence="3">Belongs to the ATG2 family.</text>
</comment>
<keyword evidence="5" id="KW-0813">Transport</keyword>
<evidence type="ECO:0000256" key="10">
    <source>
        <dbReference type="ARBA" id="ARBA00024479"/>
    </source>
</evidence>
<dbReference type="GO" id="GO:0061723">
    <property type="term" value="P:glycophagy"/>
    <property type="evidence" value="ECO:0000318"/>
    <property type="project" value="GO_Central"/>
</dbReference>
<keyword evidence="6" id="KW-0256">Endoplasmic reticulum</keyword>
<keyword evidence="7" id="KW-0072">Autophagy</keyword>